<comment type="caution">
    <text evidence="1">The sequence shown here is derived from an EMBL/GenBank/DDBJ whole genome shotgun (WGS) entry which is preliminary data.</text>
</comment>
<gene>
    <name evidence="1" type="ORF">DPEC_G00156130</name>
</gene>
<reference evidence="1" key="1">
    <citation type="submission" date="2021-05" db="EMBL/GenBank/DDBJ databases">
        <authorList>
            <person name="Pan Q."/>
            <person name="Jouanno E."/>
            <person name="Zahm M."/>
            <person name="Klopp C."/>
            <person name="Cabau C."/>
            <person name="Louis A."/>
            <person name="Berthelot C."/>
            <person name="Parey E."/>
            <person name="Roest Crollius H."/>
            <person name="Montfort J."/>
            <person name="Robinson-Rechavi M."/>
            <person name="Bouchez O."/>
            <person name="Lampietro C."/>
            <person name="Lopez Roques C."/>
            <person name="Donnadieu C."/>
            <person name="Postlethwait J."/>
            <person name="Bobe J."/>
            <person name="Dillon D."/>
            <person name="Chandos A."/>
            <person name="von Hippel F."/>
            <person name="Guiguen Y."/>
        </authorList>
    </citation>
    <scope>NUCLEOTIDE SEQUENCE</scope>
    <source>
        <strain evidence="1">YG-Jan2019</strain>
    </source>
</reference>
<evidence type="ECO:0000313" key="1">
    <source>
        <dbReference type="EMBL" id="KAJ8004183.1"/>
    </source>
</evidence>
<dbReference type="Proteomes" id="UP001157502">
    <property type="component" value="Chromosome 12"/>
</dbReference>
<name>A0ACC2GKA1_DALPE</name>
<keyword evidence="2" id="KW-1185">Reference proteome</keyword>
<dbReference type="EMBL" id="CM055739">
    <property type="protein sequence ID" value="KAJ8004183.1"/>
    <property type="molecule type" value="Genomic_DNA"/>
</dbReference>
<organism evidence="1 2">
    <name type="scientific">Dallia pectoralis</name>
    <name type="common">Alaska blackfish</name>
    <dbReference type="NCBI Taxonomy" id="75939"/>
    <lineage>
        <taxon>Eukaryota</taxon>
        <taxon>Metazoa</taxon>
        <taxon>Chordata</taxon>
        <taxon>Craniata</taxon>
        <taxon>Vertebrata</taxon>
        <taxon>Euteleostomi</taxon>
        <taxon>Actinopterygii</taxon>
        <taxon>Neopterygii</taxon>
        <taxon>Teleostei</taxon>
        <taxon>Protacanthopterygii</taxon>
        <taxon>Esociformes</taxon>
        <taxon>Umbridae</taxon>
        <taxon>Dallia</taxon>
    </lineage>
</organism>
<sequence>MEKHSACLCGVTSHENCGPRLQQPLVTVTKIGTKVLDCNAHILASLSLTMTEAQSASLDEYPEVDQVLVQMRVGAQADADRDPEQSLSDGGPGGASASQPQTPMDVDKQAIYRHPLFPLLALLFEKCEQSTQSSDCVSSASFNVDIENFVRSQKKEGKGFFCEDPDVDNLMVKAIQVLRIHLLELEKVSDLCKDFCSRYIACLRTKMNSETLLSAGDTDSPCSPVQIQTSSPLTGTLSPQGLVMSASALQQGNVTLTTVNSAGQVVAGMSPWHTNSTGGTVYQPITVVTPQGQVVGQAISPQTIRINNTQLQVQLNQDLSSFFTQEDSSPKSNKRGVLPKSATNIMRTWLFQHIGHPYPTEDEKKQLAIQTNLTLLQVNNWFINARRRILQPMMDGSASDTPKSRKRTPQSRPTQRFWPMANNMDSADVGQDGTMDNDVTMVTMGMSVDELQTLTSDSATLAMQQVMMGGHSEEEEGESEEEEEDEEDEMAGLE</sequence>
<proteinExistence type="predicted"/>
<protein>
    <submittedName>
        <fullName evidence="1">Uncharacterized protein</fullName>
    </submittedName>
</protein>
<accession>A0ACC2GKA1</accession>
<evidence type="ECO:0000313" key="2">
    <source>
        <dbReference type="Proteomes" id="UP001157502"/>
    </source>
</evidence>